<sequence>MIKRKPYNYTKMTLKINKLQNKIKIKKFRLATLIRKKLKIIIFLMPKLIKLIDKLKSILNSPKKFKKIRKNLVSVSSKVAALIIGSS</sequence>
<accession>A0AAW1D7A5</accession>
<reference evidence="1 2" key="1">
    <citation type="submission" date="2022-12" db="EMBL/GenBank/DDBJ databases">
        <title>Chromosome-level genome assembly of true bugs.</title>
        <authorList>
            <person name="Ma L."/>
            <person name="Li H."/>
        </authorList>
    </citation>
    <scope>NUCLEOTIDE SEQUENCE [LARGE SCALE GENOMIC DNA]</scope>
    <source>
        <strain evidence="1">Lab_2022b</strain>
    </source>
</reference>
<dbReference type="Proteomes" id="UP001461498">
    <property type="component" value="Unassembled WGS sequence"/>
</dbReference>
<gene>
    <name evidence="1" type="ORF">O3M35_008977</name>
</gene>
<name>A0AAW1D7A5_9HEMI</name>
<comment type="caution">
    <text evidence="1">The sequence shown here is derived from an EMBL/GenBank/DDBJ whole genome shotgun (WGS) entry which is preliminary data.</text>
</comment>
<keyword evidence="2" id="KW-1185">Reference proteome</keyword>
<dbReference type="AlphaFoldDB" id="A0AAW1D7A5"/>
<dbReference type="EMBL" id="JAPXFL010000006">
    <property type="protein sequence ID" value="KAK9504792.1"/>
    <property type="molecule type" value="Genomic_DNA"/>
</dbReference>
<protein>
    <submittedName>
        <fullName evidence="1">Uncharacterized protein</fullName>
    </submittedName>
</protein>
<evidence type="ECO:0000313" key="2">
    <source>
        <dbReference type="Proteomes" id="UP001461498"/>
    </source>
</evidence>
<organism evidence="1 2">
    <name type="scientific">Rhynocoris fuscipes</name>
    <dbReference type="NCBI Taxonomy" id="488301"/>
    <lineage>
        <taxon>Eukaryota</taxon>
        <taxon>Metazoa</taxon>
        <taxon>Ecdysozoa</taxon>
        <taxon>Arthropoda</taxon>
        <taxon>Hexapoda</taxon>
        <taxon>Insecta</taxon>
        <taxon>Pterygota</taxon>
        <taxon>Neoptera</taxon>
        <taxon>Paraneoptera</taxon>
        <taxon>Hemiptera</taxon>
        <taxon>Heteroptera</taxon>
        <taxon>Panheteroptera</taxon>
        <taxon>Cimicomorpha</taxon>
        <taxon>Reduviidae</taxon>
        <taxon>Harpactorinae</taxon>
        <taxon>Harpactorini</taxon>
        <taxon>Rhynocoris</taxon>
    </lineage>
</organism>
<evidence type="ECO:0000313" key="1">
    <source>
        <dbReference type="EMBL" id="KAK9504792.1"/>
    </source>
</evidence>
<proteinExistence type="predicted"/>